<dbReference type="GO" id="GO:0051287">
    <property type="term" value="F:NAD binding"/>
    <property type="evidence" value="ECO:0007669"/>
    <property type="project" value="InterPro"/>
</dbReference>
<evidence type="ECO:0000256" key="4">
    <source>
        <dbReference type="ARBA" id="ARBA00022605"/>
    </source>
</evidence>
<dbReference type="GO" id="GO:0003942">
    <property type="term" value="F:N-acetyl-gamma-glutamyl-phosphate reductase activity"/>
    <property type="evidence" value="ECO:0007669"/>
    <property type="project" value="UniProtKB-EC"/>
</dbReference>
<keyword evidence="8" id="KW-0521">NADP</keyword>
<dbReference type="GO" id="GO:0006526">
    <property type="term" value="P:L-arginine biosynthetic process"/>
    <property type="evidence" value="ECO:0007669"/>
    <property type="project" value="UniProtKB-KW"/>
</dbReference>
<evidence type="ECO:0000256" key="17">
    <source>
        <dbReference type="PROSITE-ProRule" id="PRU00283"/>
    </source>
</evidence>
<dbReference type="SMART" id="SM00129">
    <property type="entry name" value="KISc"/>
    <property type="match status" value="1"/>
</dbReference>
<feature type="coiled-coil region" evidence="19">
    <location>
        <begin position="1061"/>
        <end position="1159"/>
    </location>
</feature>
<dbReference type="PRINTS" id="PR00380">
    <property type="entry name" value="KINESINHEAVY"/>
</dbReference>
<feature type="coiled-coil region" evidence="19">
    <location>
        <begin position="2752"/>
        <end position="2959"/>
    </location>
</feature>
<reference evidence="22" key="1">
    <citation type="submission" date="2022-12" db="EMBL/GenBank/DDBJ databases">
        <title>Draft genome assemblies for two species of Escallonia (Escalloniales).</title>
        <authorList>
            <person name="Chanderbali A."/>
            <person name="Dervinis C."/>
            <person name="Anghel I."/>
            <person name="Soltis D."/>
            <person name="Soltis P."/>
            <person name="Zapata F."/>
        </authorList>
    </citation>
    <scope>NUCLEOTIDE SEQUENCE</scope>
    <source>
        <strain evidence="22">UCBG64.0493</strain>
        <tissue evidence="22">Leaf</tissue>
    </source>
</reference>
<feature type="region of interest" description="Disordered" evidence="20">
    <location>
        <begin position="2969"/>
        <end position="3000"/>
    </location>
</feature>
<keyword evidence="11 17" id="KW-0505">Motor protein</keyword>
<dbReference type="FunFam" id="3.40.850.10:FF:000033">
    <property type="entry name" value="Kinesin-like protein KIN-12E"/>
    <property type="match status" value="1"/>
</dbReference>
<dbReference type="HAMAP" id="MF_00150">
    <property type="entry name" value="ArgC_type1"/>
    <property type="match status" value="1"/>
</dbReference>
<feature type="coiled-coil region" evidence="19">
    <location>
        <begin position="949"/>
        <end position="1018"/>
    </location>
</feature>
<evidence type="ECO:0000256" key="12">
    <source>
        <dbReference type="ARBA" id="ARBA00034488"/>
    </source>
</evidence>
<dbReference type="Proteomes" id="UP001188597">
    <property type="component" value="Unassembled WGS sequence"/>
</dbReference>
<evidence type="ECO:0000313" key="23">
    <source>
        <dbReference type="Proteomes" id="UP001188597"/>
    </source>
</evidence>
<comment type="similarity">
    <text evidence="12">Belongs to the TRAFAC class myosin-kinesin ATPase superfamily. Kinesin family. KIN-12 subfamily.</text>
</comment>
<evidence type="ECO:0000256" key="7">
    <source>
        <dbReference type="ARBA" id="ARBA00022840"/>
    </source>
</evidence>
<dbReference type="InterPro" id="IPR044986">
    <property type="entry name" value="KIF15/KIN-12"/>
</dbReference>
<dbReference type="InterPro" id="IPR058924">
    <property type="entry name" value="AGPR_dimerisation_dom"/>
</dbReference>
<dbReference type="PANTHER" id="PTHR37739">
    <property type="entry name" value="KINESIN-LIKE PROTEIN KIN-12D"/>
    <property type="match status" value="1"/>
</dbReference>
<comment type="caution">
    <text evidence="22">The sequence shown here is derived from an EMBL/GenBank/DDBJ whole genome shotgun (WGS) entry which is preliminary data.</text>
</comment>
<evidence type="ECO:0000256" key="8">
    <source>
        <dbReference type="ARBA" id="ARBA00022857"/>
    </source>
</evidence>
<feature type="coiled-coil region" evidence="19">
    <location>
        <begin position="2319"/>
        <end position="2570"/>
    </location>
</feature>
<dbReference type="PROSITE" id="PS00411">
    <property type="entry name" value="KINESIN_MOTOR_1"/>
    <property type="match status" value="1"/>
</dbReference>
<dbReference type="CDD" id="cd23934">
    <property type="entry name" value="AGPR_1_C"/>
    <property type="match status" value="1"/>
</dbReference>
<comment type="pathway">
    <text evidence="1">Amino-acid biosynthesis; L-arginine biosynthesis; N(2)-acetyl-L-ornithine from L-glutamate: step 3/4.</text>
</comment>
<dbReference type="InterPro" id="IPR019821">
    <property type="entry name" value="Kinesin_motor_CS"/>
</dbReference>
<dbReference type="Gene3D" id="3.30.360.10">
    <property type="entry name" value="Dihydrodipicolinate Reductase, domain 2"/>
    <property type="match status" value="1"/>
</dbReference>
<evidence type="ECO:0000256" key="14">
    <source>
        <dbReference type="ARBA" id="ARBA00060921"/>
    </source>
</evidence>
<feature type="binding site" evidence="17">
    <location>
        <begin position="298"/>
        <end position="305"/>
    </location>
    <ligand>
        <name>ATP</name>
        <dbReference type="ChEBI" id="CHEBI:30616"/>
    </ligand>
</feature>
<keyword evidence="6 17" id="KW-0547">Nucleotide-binding</keyword>
<dbReference type="InterPro" id="IPR001752">
    <property type="entry name" value="Kinesin_motor_dom"/>
</dbReference>
<dbReference type="Gene3D" id="3.40.850.10">
    <property type="entry name" value="Kinesin motor domain"/>
    <property type="match status" value="1"/>
</dbReference>
<dbReference type="Gene3D" id="3.40.50.720">
    <property type="entry name" value="NAD(P)-binding Rossmann-like Domain"/>
    <property type="match status" value="1"/>
</dbReference>
<dbReference type="SUPFAM" id="SSF55347">
    <property type="entry name" value="Glyceraldehyde-3-phosphate dehydrogenase-like, C-terminal domain"/>
    <property type="match status" value="1"/>
</dbReference>
<evidence type="ECO:0000256" key="10">
    <source>
        <dbReference type="ARBA" id="ARBA00023054"/>
    </source>
</evidence>
<dbReference type="PROSITE" id="PS01224">
    <property type="entry name" value="ARGC"/>
    <property type="match status" value="1"/>
</dbReference>
<feature type="region of interest" description="Disordered" evidence="20">
    <location>
        <begin position="1"/>
        <end position="161"/>
    </location>
</feature>
<dbReference type="Pfam" id="PF22698">
    <property type="entry name" value="Semialdhyde_dhC_1"/>
    <property type="match status" value="1"/>
</dbReference>
<dbReference type="Pfam" id="PF01118">
    <property type="entry name" value="Semialdhyde_dh"/>
    <property type="match status" value="1"/>
</dbReference>
<dbReference type="InterPro" id="IPR027417">
    <property type="entry name" value="P-loop_NTPase"/>
</dbReference>
<dbReference type="InterPro" id="IPR036291">
    <property type="entry name" value="NAD(P)-bd_dom_sf"/>
</dbReference>
<feature type="coiled-coil region" evidence="19">
    <location>
        <begin position="812"/>
        <end position="853"/>
    </location>
</feature>
<dbReference type="PANTHER" id="PTHR37739:SF8">
    <property type="entry name" value="KINESIN-LIKE PROTEIN KIN-12D"/>
    <property type="match status" value="1"/>
</dbReference>
<feature type="non-terminal residue" evidence="22">
    <location>
        <position position="1"/>
    </location>
</feature>
<keyword evidence="4" id="KW-0028">Amino-acid biosynthesis</keyword>
<evidence type="ECO:0000256" key="13">
    <source>
        <dbReference type="ARBA" id="ARBA00050557"/>
    </source>
</evidence>
<keyword evidence="5" id="KW-0493">Microtubule</keyword>
<dbReference type="EMBL" id="JAVXUP010003795">
    <property type="protein sequence ID" value="KAK2998141.1"/>
    <property type="molecule type" value="Genomic_DNA"/>
</dbReference>
<evidence type="ECO:0000259" key="21">
    <source>
        <dbReference type="PROSITE" id="PS50067"/>
    </source>
</evidence>
<protein>
    <recommendedName>
        <fullName evidence="15">Probable N-acetyl-gamma-glutamyl-phosphate reductase, chloroplastic</fullName>
        <ecNumber evidence="2">1.2.1.38</ecNumber>
    </recommendedName>
    <alternativeName>
        <fullName evidence="16">N-acetyl-glutamate semialdehyde dehydrogenase</fullName>
    </alternativeName>
</protein>
<feature type="coiled-coil region" evidence="19">
    <location>
        <begin position="2081"/>
        <end position="2199"/>
    </location>
</feature>
<dbReference type="SMART" id="SM00859">
    <property type="entry name" value="Semialdhyde_dh"/>
    <property type="match status" value="1"/>
</dbReference>
<sequence length="3388" mass="383700">MLRELKLLSRNSGKTTGEIENIPTNPTGAPATEIAADTSRPPLTTIQEPPPPPPNPRTTKTAQTPTKTRTRFSDAGMPLRTPEKRGVLAENRFGWAQSSSNGNESRDESRAGNGIASAATPRVNKANGRANSGYSECTSAQTTPTKSVSKPPNPALCLTGGGSRHNHANGGAARAAANFAALSRGIPISCSLPAVVNTVEVPHFDLKEDPSFWMDHNVQVLIRVRPLNSMEKSTQGYNRCLKQESAQCITWIGQPETRFTFDHVACETIDQETLFRMVGLPMVENCLSGYNSCMFAYGQTGSGKTYTMLGEIDEIELKPSLNRGMTPRIFEFLFARIRAEEEIRIDERLTYNCKCSFLEIYNEQITDLLNPASTNLLLREDSKKGVYVENLTEFEVQTVGDILKLLSQGSSNRKVAATNMNRESSRSHSVFTCVIESRWEKDSTSNLRFARLNLVDLAGSERQKTSGAEGERLKEAANINKSLSTLGHVIMVLLDVANGKPRHVPYRDSRLTFLLQDSLGGNSKTVIIANISPSICCATESLNTLKFAQRAKLIQNNAVVNEDSSGDVIALQQQIRLLKEELSALKHQHVSRSLSFGPSPTVIGDAREENDNGCIEHVFEMDPPRTADTHGHESKGTLRVSSKQLKCVEITLAGSLRREKMAETSIKQLEAEIEQLDRLVRQREEDTRCTKMMLKFREKKIQRMESLLDGLIPADSYLLEENGALSEEIQLLQAKVDRNPEVTRFALENIRLLEQLRRYQDFYKEGEREMLLTEVSGLRDQLALFLDGNQKQHHHQNMNMQPEGAICMSKENNSLHLELKKTQMELEECRSNLDSCLERNKKLCREIDDLRASLCNTNSDSQAHDGSVEVIKESILETPSLDDQSYEAVQEEKEETVEALVKQTEEVLNLQLEVDILKIILKEERSSRNEMEEKTLFLTRDQHLAKEKISLISKQCEQMKDEIREAKSIIEALEAQQLISISEVEDLRNSNDQYAVLLRKHELEIFSLKERLMSQELRDPPSVKHSESGDSLLQSRLKKMQYSLEKAKTFNTWYQSDRVSHASSEEEMDVVRRQVEAETAEVIVCLQEELCVLQQQIHESNFKETETEVRLAQLQTELKELQEKSYQITHEKVQLGDKLKEKDNELRTLSEEWEQLAGDIEVALAGGHEALEDASVHLDAISSSFPQKRILISEQLGRITRSISEKQLMIEELNRVLEDANNRRNDMECMLRSLRGATLVITEAHQHDISEKDKEIVLLQSQLRGKTSIISELEEKVNDREEQFRKASTCATVAFLIVNRLSEVKLDCLDALKQKNLELSDSKIVNIQKDSVLHNQAGVINEAEDQIKSLRMELNVSEENCGKLREQLIEEKKYASGLERRIEEVEENYIIKMREKLTEFSTGVSTLKSCMKEYAEQVESPEQDSFPLDDDKFVARTGTKGSQDVNIDACTIEGMEAEFSECRFKVCKKNMHECSSDQKTLTLGKTLKDASDRNATIVLLKKEIESALESLKGVQVEMAKLRDEKEEVVGLKATMCNFEEQCSLKLGSLGHKLQTAEETMQESVNYWFGEKELFELELGDAKTVAAQKTAEGLCILAKFEEAQDTMKDADIMINELMIANEVMKFEINRLKTKDVNLINERDTLINEVQRLKTSSIQKDCQYEDLVRQFESDFVAMKGLIQEMEGVFLQVQATFQEDSISVASDLLCLKSQFHESTHLTRSWLEDIWSEIIVKDCAVSVLHLCHMGILLETVTGLNAENGLLQHGICESNSVISELREHNFKSRRELEVCRTLKGKLLADIKNSFDRISRKEDETGMLTTKLTSFEKKIVDLQLQEEIMLQRSDYMGSELALLIKELDLSHRNVVASILDQEKLLTDREELICSLEEKYMMDLCTKDFELLILVSEFKLMAVQKANVEKEQIRYSAVLETLKKDIVLVNINAELKDWILQDKDIEIAVLQKEAEVVQREQQALLSALEQRDLEIFQTKKANRAFEQDIELLKEAACSSFTLKAELDAVMEAKWGLSSQVKKLEEDLKMKEAGLEMSSCRISVMDEQNAMLQENLCVLETSLCKLQTELEAKDTESTKTRSLEEENESLQSELRKLKAEYHMLFQDMEEKKSDVESSIKGMEEAGKEIHRLQSDLSTVNEELNELRLHESVLVNELRSKTHDFQIQVDKIKTLSKENILLRDELRSHENVKYGALKASSSNMLQCIDSVENIDVVSSRVAEVLNRKYVVLEKMFQEMCKNVESTSKFISEVTSLENFAKELTSVNLSLQTELERKDEVLEGLLFDLRLLQESASSTKDQKDENEELVASLEALDYELAVQSNELDEAVDKGQKLEAQLQEKTNLICTLELDFAKEREAVILLSRKNLELIDNIEDALKAKASVEEELTEKRKDNESLEMELTEMGSALEKMNKLIESLKRNLSSVTSERDDLNADLLALKKEFEMARALAEENEAIATEARQVAETRKVYAEDKEEEVRLLERSVEELECTVNVLENKADIVKEEAERQRLQREELELELHTVKQQLHNVESNDADMKRHLDEKQKNLQETLQRIWVLEREVASKNAEIDQCKAHITELNLHAEAQACEYKQKFKALEAMAEQVKPEGSATHIKSEKDEEFTAGSKHGYKSTNKLEKNGSKPRGSGSPFKCIGLGLAQQIKSEKDEELTAGRCRIEELEALAASRQKEIFSLNARLAAAESMTHDVIRDLLGLKLDMNNYASLLDNQQLQRIAEKAQLYYAEAQVKEQEAVKLKQQLNGFIEERRGWLEEIDRKQAELVAAQFALEKLHQQDRLLATENEMFKMENVNYKKKVMELEAEVKNLSGQQNLHQRIHHHAKIKAKDLSSKLRRTEGVLSRVKEELAHFRAANGRSPYINFDNEQRLTDKLKEIDEERLQLAQKLVALCASILKATGVTRPKSDINIFEAEEALEQLKNRISSLERELLDLRYKNKITNERIRLSELMPQSSPLNSRTDENHHTPNRDEGKSNQVRKLCIRGTVASTPQSLQVSRAEAHNKSEKTVRIGVLGASGYTGSEIVRLLANHPYFDITLMTADRKAGQSIGSVFPHLGTQDLPDMVAVKDADFSDVDAVFCCLPHGTTQEIIKGLPNRLKIVDLSADFRLRDIGEYEEWYGQPHKAPVLQKEAVYGLTEISRSAIQNARLVANPGCYPTSIQLPLVPLIEASLIEVNNIIIDAKSGVSGAGRGAKEANLYTEIAEGIHSYGITRHRHVPEIEQGLSDASNGKVTVSFTPHLMPMSRGMQSTMYVQMAPGVSHEDLCGHLKTIYEDEEFVVVLKDNEVPHTHHVRGSNYCLMNVFPDRISGRAIIISVIDNLVKGASGQALQNLNLMMGVPETTGLLSMPLTERTKKRKDTRIDLEIS</sequence>
<evidence type="ECO:0000256" key="1">
    <source>
        <dbReference type="ARBA" id="ARBA00004862"/>
    </source>
</evidence>
<dbReference type="InterPro" id="IPR000706">
    <property type="entry name" value="AGPR_type-1"/>
</dbReference>
<dbReference type="FunFam" id="3.30.360.10:FF:000014">
    <property type="entry name" value="N-acetyl-gamma-glutamyl-phosphate reductase"/>
    <property type="match status" value="1"/>
</dbReference>
<dbReference type="GO" id="GO:0005874">
    <property type="term" value="C:microtubule"/>
    <property type="evidence" value="ECO:0007669"/>
    <property type="project" value="UniProtKB-KW"/>
</dbReference>
<comment type="catalytic activity">
    <reaction evidence="13">
        <text>N-acetyl-L-glutamate 5-semialdehyde + phosphate + NADP(+) = N-acetyl-L-glutamyl 5-phosphate + NADPH + H(+)</text>
        <dbReference type="Rhea" id="RHEA:21588"/>
        <dbReference type="ChEBI" id="CHEBI:15378"/>
        <dbReference type="ChEBI" id="CHEBI:29123"/>
        <dbReference type="ChEBI" id="CHEBI:43474"/>
        <dbReference type="ChEBI" id="CHEBI:57783"/>
        <dbReference type="ChEBI" id="CHEBI:57936"/>
        <dbReference type="ChEBI" id="CHEBI:58349"/>
        <dbReference type="EC" id="1.2.1.38"/>
    </reaction>
</comment>
<feature type="coiled-coil region" evidence="19">
    <location>
        <begin position="1203"/>
        <end position="1237"/>
    </location>
</feature>
<dbReference type="GO" id="GO:0003777">
    <property type="term" value="F:microtubule motor activity"/>
    <property type="evidence" value="ECO:0007669"/>
    <property type="project" value="InterPro"/>
</dbReference>
<feature type="domain" description="Kinesin motor" evidence="21">
    <location>
        <begin position="217"/>
        <end position="554"/>
    </location>
</feature>
<dbReference type="Pfam" id="PF00225">
    <property type="entry name" value="Kinesin"/>
    <property type="match status" value="1"/>
</dbReference>
<proteinExistence type="inferred from homology"/>
<dbReference type="GO" id="GO:0008017">
    <property type="term" value="F:microtubule binding"/>
    <property type="evidence" value="ECO:0007669"/>
    <property type="project" value="InterPro"/>
</dbReference>
<organism evidence="22 23">
    <name type="scientific">Escallonia herrerae</name>
    <dbReference type="NCBI Taxonomy" id="1293975"/>
    <lineage>
        <taxon>Eukaryota</taxon>
        <taxon>Viridiplantae</taxon>
        <taxon>Streptophyta</taxon>
        <taxon>Embryophyta</taxon>
        <taxon>Tracheophyta</taxon>
        <taxon>Spermatophyta</taxon>
        <taxon>Magnoliopsida</taxon>
        <taxon>eudicotyledons</taxon>
        <taxon>Gunneridae</taxon>
        <taxon>Pentapetalae</taxon>
        <taxon>asterids</taxon>
        <taxon>campanulids</taxon>
        <taxon>Escalloniales</taxon>
        <taxon>Escalloniaceae</taxon>
        <taxon>Escallonia</taxon>
    </lineage>
</organism>
<feature type="region of interest" description="Disordered" evidence="20">
    <location>
        <begin position="2615"/>
        <end position="2655"/>
    </location>
</feature>
<dbReference type="InterPro" id="IPR036961">
    <property type="entry name" value="Kinesin_motor_dom_sf"/>
</dbReference>
<dbReference type="SUPFAM" id="SSF51735">
    <property type="entry name" value="NAD(P)-binding Rossmann-fold domains"/>
    <property type="match status" value="1"/>
</dbReference>
<feature type="active site" evidence="18">
    <location>
        <position position="3177"/>
    </location>
</feature>
<evidence type="ECO:0000256" key="15">
    <source>
        <dbReference type="ARBA" id="ARBA00067665"/>
    </source>
</evidence>
<feature type="compositionally biased region" description="Low complexity" evidence="20">
    <location>
        <begin position="57"/>
        <end position="67"/>
    </location>
</feature>
<feature type="coiled-coil region" evidence="19">
    <location>
        <begin position="659"/>
        <end position="686"/>
    </location>
</feature>
<evidence type="ECO:0000256" key="19">
    <source>
        <dbReference type="SAM" id="Coils"/>
    </source>
</evidence>
<dbReference type="NCBIfam" id="TIGR01850">
    <property type="entry name" value="argC"/>
    <property type="match status" value="1"/>
</dbReference>
<comment type="similarity">
    <text evidence="14">Belongs to the NAGSA dehydrogenase family. Type 1 subfamily.</text>
</comment>
<feature type="coiled-coil region" evidence="19">
    <location>
        <begin position="561"/>
        <end position="588"/>
    </location>
</feature>
<keyword evidence="10 19" id="KW-0175">Coiled coil</keyword>
<evidence type="ECO:0000256" key="20">
    <source>
        <dbReference type="SAM" id="MobiDB-lite"/>
    </source>
</evidence>
<dbReference type="GO" id="GO:0005524">
    <property type="term" value="F:ATP binding"/>
    <property type="evidence" value="ECO:0007669"/>
    <property type="project" value="UniProtKB-UniRule"/>
</dbReference>
<evidence type="ECO:0000256" key="5">
    <source>
        <dbReference type="ARBA" id="ARBA00022701"/>
    </source>
</evidence>
<feature type="compositionally biased region" description="Basic and acidic residues" evidence="20">
    <location>
        <begin position="2982"/>
        <end position="2996"/>
    </location>
</feature>
<dbReference type="PROSITE" id="PS50067">
    <property type="entry name" value="KINESIN_MOTOR_2"/>
    <property type="match status" value="1"/>
</dbReference>
<evidence type="ECO:0000313" key="22">
    <source>
        <dbReference type="EMBL" id="KAK2998141.1"/>
    </source>
</evidence>
<dbReference type="InterPro" id="IPR000534">
    <property type="entry name" value="Semialdehyde_DH_NAD-bd"/>
</dbReference>
<evidence type="ECO:0000256" key="16">
    <source>
        <dbReference type="ARBA" id="ARBA00076903"/>
    </source>
</evidence>
<evidence type="ECO:0000256" key="11">
    <source>
        <dbReference type="ARBA" id="ARBA00023175"/>
    </source>
</evidence>
<evidence type="ECO:0000256" key="6">
    <source>
        <dbReference type="ARBA" id="ARBA00022741"/>
    </source>
</evidence>
<dbReference type="GO" id="GO:0007018">
    <property type="term" value="P:microtubule-based movement"/>
    <property type="evidence" value="ECO:0007669"/>
    <property type="project" value="InterPro"/>
</dbReference>
<gene>
    <name evidence="22" type="ORF">RJ639_025319</name>
</gene>
<evidence type="ECO:0000256" key="18">
    <source>
        <dbReference type="PROSITE-ProRule" id="PRU10010"/>
    </source>
</evidence>
<dbReference type="InterPro" id="IPR023013">
    <property type="entry name" value="AGPR_AS"/>
</dbReference>
<keyword evidence="9" id="KW-0560">Oxidoreductase</keyword>
<dbReference type="GO" id="GO:0070401">
    <property type="term" value="F:NADP+ binding"/>
    <property type="evidence" value="ECO:0007669"/>
    <property type="project" value="InterPro"/>
</dbReference>
<evidence type="ECO:0000256" key="9">
    <source>
        <dbReference type="ARBA" id="ARBA00023002"/>
    </source>
</evidence>
<keyword evidence="23" id="KW-1185">Reference proteome</keyword>
<name>A0AA89ADE5_9ASTE</name>
<feature type="compositionally biased region" description="Polar residues" evidence="20">
    <location>
        <begin position="129"/>
        <end position="150"/>
    </location>
</feature>
<dbReference type="SUPFAM" id="SSF52540">
    <property type="entry name" value="P-loop containing nucleoside triphosphate hydrolases"/>
    <property type="match status" value="1"/>
</dbReference>
<keyword evidence="3" id="KW-0055">Arginine biosynthesis</keyword>
<evidence type="ECO:0000256" key="2">
    <source>
        <dbReference type="ARBA" id="ARBA00013072"/>
    </source>
</evidence>
<evidence type="ECO:0000256" key="3">
    <source>
        <dbReference type="ARBA" id="ARBA00022571"/>
    </source>
</evidence>
<accession>A0AA89ADE5</accession>
<feature type="coiled-coil region" evidence="19">
    <location>
        <begin position="1333"/>
        <end position="1395"/>
    </location>
</feature>
<dbReference type="EC" id="1.2.1.38" evidence="2"/>
<dbReference type="CDD" id="cd17895">
    <property type="entry name" value="AGPR_1_N"/>
    <property type="match status" value="1"/>
</dbReference>
<keyword evidence="7 17" id="KW-0067">ATP-binding</keyword>